<dbReference type="EMBL" id="KI546008">
    <property type="protein sequence ID" value="EST48056.1"/>
    <property type="molecule type" value="Genomic_DNA"/>
</dbReference>
<dbReference type="VEuPathDB" id="GiardiaDB:SS50377_27073"/>
<evidence type="ECO:0000313" key="1">
    <source>
        <dbReference type="EMBL" id="EST48056.1"/>
    </source>
</evidence>
<organism evidence="1">
    <name type="scientific">Spironucleus salmonicida</name>
    <dbReference type="NCBI Taxonomy" id="348837"/>
    <lineage>
        <taxon>Eukaryota</taxon>
        <taxon>Metamonada</taxon>
        <taxon>Diplomonadida</taxon>
        <taxon>Hexamitidae</taxon>
        <taxon>Hexamitinae</taxon>
        <taxon>Spironucleus</taxon>
    </lineage>
</organism>
<gene>
    <name evidence="1" type="ORF">SS50377_11822</name>
</gene>
<accession>V6LWH0</accession>
<reference evidence="1" key="1">
    <citation type="journal article" date="2014" name="PLoS Genet.">
        <title>The Genome of Spironucleus salmonicida Highlights a Fish Pathogen Adapted to Fluctuating Environments.</title>
        <authorList>
            <person name="Xu F."/>
            <person name="Jerlstrom-Hultqvist J."/>
            <person name="Einarsson E."/>
            <person name="Astvaldsson A."/>
            <person name="Svard S.G."/>
            <person name="Andersson J.O."/>
        </authorList>
    </citation>
    <scope>NUCLEOTIDE SEQUENCE</scope>
</reference>
<name>V6LWH0_9EUKA</name>
<proteinExistence type="predicted"/>
<dbReference type="AlphaFoldDB" id="V6LWH0"/>
<protein>
    <submittedName>
        <fullName evidence="1">Uncharacterized protein</fullName>
    </submittedName>
</protein>
<sequence>MSENQNEDREIDKDENLEQKSADYIKIPRNLMVQLLIKRLGQREYDRMLMEDESFEQDIQAIFQTIDEKLTDK</sequence>